<organism evidence="2 3">
    <name type="scientific">Elizabethkingia ursingii</name>
    <dbReference type="NCBI Taxonomy" id="1756150"/>
    <lineage>
        <taxon>Bacteria</taxon>
        <taxon>Pseudomonadati</taxon>
        <taxon>Bacteroidota</taxon>
        <taxon>Flavobacteriia</taxon>
        <taxon>Flavobacteriales</taxon>
        <taxon>Weeksellaceae</taxon>
        <taxon>Elizabethkingia</taxon>
    </lineage>
</organism>
<proteinExistence type="predicted"/>
<keyword evidence="3" id="KW-1185">Reference proteome</keyword>
<evidence type="ECO:0000313" key="3">
    <source>
        <dbReference type="Proteomes" id="UP000190016"/>
    </source>
</evidence>
<name>A0ABX3N7Q4_9FLAO</name>
<reference evidence="2 3" key="1">
    <citation type="submission" date="2016-07" db="EMBL/GenBank/DDBJ databases">
        <title>Revisiting the Taxonomy of the Elizabethkingia Genus based on Whole-Genome Sequencing, Optical Mapping, and MALDI-TOF.</title>
        <authorList>
            <person name="Nicholson A.C."/>
        </authorList>
    </citation>
    <scope>NUCLEOTIDE SEQUENCE [LARGE SCALE GENOMIC DNA]</scope>
    <source>
        <strain evidence="2 3">C1558</strain>
    </source>
</reference>
<feature type="domain" description="Toxin SymE-like" evidence="1">
    <location>
        <begin position="20"/>
        <end position="71"/>
    </location>
</feature>
<gene>
    <name evidence="2" type="ORF">BB021_09300</name>
</gene>
<dbReference type="RefSeq" id="WP_078778942.1">
    <property type="nucleotide sequence ID" value="NZ_MBDS01000016.1"/>
</dbReference>
<sequence length="122" mass="14607">MCNLRFLTEEEENQIVLDTRYITVNRIPIKGHYNPHECTCKIQLQGRWIQKCGFRPDDKLTVSVYKRMLVIMLQEPGTINPKELAREQKAYEKYVRDRVRQLVSPHIFKQLSFKNGDIQWIK</sequence>
<dbReference type="Pfam" id="PF08845">
    <property type="entry name" value="SymE_toxin"/>
    <property type="match status" value="1"/>
</dbReference>
<dbReference type="Proteomes" id="UP000190016">
    <property type="component" value="Unassembled WGS sequence"/>
</dbReference>
<dbReference type="EMBL" id="MBDS01000016">
    <property type="protein sequence ID" value="OPB87460.1"/>
    <property type="molecule type" value="Genomic_DNA"/>
</dbReference>
<protein>
    <recommendedName>
        <fullName evidence="1">Toxin SymE-like domain-containing protein</fullName>
    </recommendedName>
</protein>
<evidence type="ECO:0000259" key="1">
    <source>
        <dbReference type="Pfam" id="PF08845"/>
    </source>
</evidence>
<comment type="caution">
    <text evidence="2">The sequence shown here is derived from an EMBL/GenBank/DDBJ whole genome shotgun (WGS) entry which is preliminary data.</text>
</comment>
<accession>A0ABX3N7Q4</accession>
<dbReference type="InterPro" id="IPR014944">
    <property type="entry name" value="Toxin_SymE-like"/>
</dbReference>
<evidence type="ECO:0000313" key="2">
    <source>
        <dbReference type="EMBL" id="OPB87460.1"/>
    </source>
</evidence>